<evidence type="ECO:0000256" key="4">
    <source>
        <dbReference type="ARBA" id="ARBA00023125"/>
    </source>
</evidence>
<evidence type="ECO:0000256" key="5">
    <source>
        <dbReference type="ARBA" id="ARBA00023163"/>
    </source>
</evidence>
<dbReference type="FunFam" id="2.20.25.80:FF:000001">
    <property type="entry name" value="WRKY transcription factor 33"/>
    <property type="match status" value="1"/>
</dbReference>
<organism evidence="9">
    <name type="scientific">Heracleum moellendorffii</name>
    <dbReference type="NCBI Taxonomy" id="99507"/>
    <lineage>
        <taxon>Eukaryota</taxon>
        <taxon>Viridiplantae</taxon>
        <taxon>Streptophyta</taxon>
        <taxon>Embryophyta</taxon>
        <taxon>Tracheophyta</taxon>
        <taxon>Spermatophyta</taxon>
        <taxon>Magnoliopsida</taxon>
        <taxon>eudicotyledons</taxon>
        <taxon>Gunneridae</taxon>
        <taxon>Pentapetalae</taxon>
        <taxon>asterids</taxon>
        <taxon>campanulids</taxon>
        <taxon>Apiales</taxon>
        <taxon>Apiaceae</taxon>
        <taxon>Apioideae</taxon>
        <taxon>apioid superclade</taxon>
        <taxon>Tordylieae</taxon>
        <taxon>Tordyliinae</taxon>
        <taxon>Heracleum</taxon>
    </lineage>
</organism>
<feature type="domain" description="WRKY" evidence="8">
    <location>
        <begin position="186"/>
        <end position="250"/>
    </location>
</feature>
<accession>A0A9E8YAN7</accession>
<sequence length="515" mass="57361">MTSSLGDLLAQPNNDDFGSNWGFDNQKTKAFANPSLPFSPPPVSPSSYFSFLDSPIQVNNFNVGSSSGNGTMNAQSFKEENQNFSDFSFPTQTRPASSTSSSFMPANTNSVEESLKRKQGGWNFEEPAKKNEFLMDNASVKPDLGTLQRFSPEMTMNQGNMQNNGAALQSNLNNYAQSSNSSHTNRDQSRLDDGYNWRKYGQKQVKGSENPRSYYKCTYLNCPTKKKVETNFEGHVTEIVYKGNHNHPKPQSTKRSSSQSYQNSIGTMPETSLLENGRSEPVATPENSSLSFGEDDLFEQGSMNKPGDDDENEPDSKRWKGEYENNETMSSLGSRTVREPRIVVQTTSDIDILDDGYRWRKYGQKVVKGNPNPRSYYKCTQVGCPVRKHVERASHDLRAVITTYEGKHNHDVPAPRGSGSYPAVNRPSDNTTSAPTAIRPTSNYLNPLQNPRAQPANGQAPFTLEMLQRPRSYEFSGFGNSANTYTINQNQQASGQFSTAKDEPDVDSFFDSFLA</sequence>
<evidence type="ECO:0000256" key="3">
    <source>
        <dbReference type="ARBA" id="ARBA00023015"/>
    </source>
</evidence>
<feature type="compositionally biased region" description="Basic and acidic residues" evidence="7">
    <location>
        <begin position="184"/>
        <end position="196"/>
    </location>
</feature>
<dbReference type="InterPro" id="IPR036576">
    <property type="entry name" value="WRKY_dom_sf"/>
</dbReference>
<dbReference type="SMART" id="SM00774">
    <property type="entry name" value="WRKY"/>
    <property type="match status" value="2"/>
</dbReference>
<evidence type="ECO:0000259" key="8">
    <source>
        <dbReference type="PROSITE" id="PS50811"/>
    </source>
</evidence>
<dbReference type="PANTHER" id="PTHR31221">
    <property type="entry name" value="WRKY TRANSCRIPTION FACTOR PROTEIN 1-RELATED"/>
    <property type="match status" value="1"/>
</dbReference>
<proteinExistence type="evidence at transcript level"/>
<evidence type="ECO:0000256" key="7">
    <source>
        <dbReference type="SAM" id="MobiDB-lite"/>
    </source>
</evidence>
<evidence type="ECO:0000256" key="2">
    <source>
        <dbReference type="ARBA" id="ARBA00022737"/>
    </source>
</evidence>
<feature type="domain" description="WRKY" evidence="8">
    <location>
        <begin position="348"/>
        <end position="413"/>
    </location>
</feature>
<feature type="region of interest" description="Disordered" evidence="7">
    <location>
        <begin position="1"/>
        <end position="24"/>
    </location>
</feature>
<evidence type="ECO:0000313" key="9">
    <source>
        <dbReference type="EMBL" id="WAJ60193.1"/>
    </source>
</evidence>
<keyword evidence="5" id="KW-0804">Transcription</keyword>
<dbReference type="GO" id="GO:0043565">
    <property type="term" value="F:sequence-specific DNA binding"/>
    <property type="evidence" value="ECO:0007669"/>
    <property type="project" value="InterPro"/>
</dbReference>
<feature type="region of interest" description="Disordered" evidence="7">
    <location>
        <begin position="242"/>
        <end position="334"/>
    </location>
</feature>
<dbReference type="InterPro" id="IPR003657">
    <property type="entry name" value="WRKY_dom"/>
</dbReference>
<evidence type="ECO:0000256" key="6">
    <source>
        <dbReference type="ARBA" id="ARBA00023242"/>
    </source>
</evidence>
<evidence type="ECO:0000256" key="1">
    <source>
        <dbReference type="ARBA" id="ARBA00004123"/>
    </source>
</evidence>
<feature type="compositionally biased region" description="Polar residues" evidence="7">
    <location>
        <begin position="427"/>
        <end position="452"/>
    </location>
</feature>
<dbReference type="Gene3D" id="2.20.25.80">
    <property type="entry name" value="WRKY domain"/>
    <property type="match status" value="2"/>
</dbReference>
<dbReference type="Pfam" id="PF03106">
    <property type="entry name" value="WRKY"/>
    <property type="match status" value="2"/>
</dbReference>
<dbReference type="SUPFAM" id="SSF118290">
    <property type="entry name" value="WRKY DNA-binding domain"/>
    <property type="match status" value="2"/>
</dbReference>
<reference evidence="9" key="1">
    <citation type="submission" date="2022-01" db="EMBL/GenBank/DDBJ databases">
        <authorList>
            <person name="Liu H."/>
            <person name="Wang H."/>
            <person name="Zhou Q."/>
        </authorList>
    </citation>
    <scope>NUCLEOTIDE SEQUENCE</scope>
</reference>
<feature type="region of interest" description="Disordered" evidence="7">
    <location>
        <begin position="175"/>
        <end position="209"/>
    </location>
</feature>
<dbReference type="GO" id="GO:0003700">
    <property type="term" value="F:DNA-binding transcription factor activity"/>
    <property type="evidence" value="ECO:0007669"/>
    <property type="project" value="InterPro"/>
</dbReference>
<keyword evidence="6" id="KW-0539">Nucleus</keyword>
<dbReference type="EMBL" id="OM489282">
    <property type="protein sequence ID" value="WAJ60193.1"/>
    <property type="molecule type" value="mRNA"/>
</dbReference>
<feature type="compositionally biased region" description="Basic and acidic residues" evidence="7">
    <location>
        <begin position="314"/>
        <end position="323"/>
    </location>
</feature>
<feature type="compositionally biased region" description="Polar residues" evidence="7">
    <location>
        <begin position="249"/>
        <end position="274"/>
    </location>
</feature>
<dbReference type="FunFam" id="2.20.25.80:FF:000006">
    <property type="entry name" value="WRKY transcription factor"/>
    <property type="match status" value="1"/>
</dbReference>
<dbReference type="PANTHER" id="PTHR31221:SF1">
    <property type="entry name" value="WRKY TRANSCRIPTION FACTOR 33-RELATED"/>
    <property type="match status" value="1"/>
</dbReference>
<feature type="region of interest" description="Disordered" evidence="7">
    <location>
        <begin position="407"/>
        <end position="458"/>
    </location>
</feature>
<dbReference type="GO" id="GO:0005634">
    <property type="term" value="C:nucleus"/>
    <property type="evidence" value="ECO:0007669"/>
    <property type="project" value="UniProtKB-SubCell"/>
</dbReference>
<protein>
    <submittedName>
        <fullName evidence="9">WRKY family protein 1</fullName>
    </submittedName>
</protein>
<keyword evidence="2" id="KW-0677">Repeat</keyword>
<name>A0A9E8YAN7_9APIA</name>
<dbReference type="InterPro" id="IPR044810">
    <property type="entry name" value="WRKY_plant"/>
</dbReference>
<keyword evidence="3" id="KW-0805">Transcription regulation</keyword>
<dbReference type="PROSITE" id="PS50811">
    <property type="entry name" value="WRKY"/>
    <property type="match status" value="2"/>
</dbReference>
<dbReference type="AlphaFoldDB" id="A0A9E8YAN7"/>
<keyword evidence="4" id="KW-0238">DNA-binding</keyword>
<comment type="subcellular location">
    <subcellularLocation>
        <location evidence="1">Nucleus</location>
    </subcellularLocation>
</comment>